<name>A0A9D5D2B6_9LILI</name>
<dbReference type="OrthoDB" id="785361at2759"/>
<comment type="caution">
    <text evidence="2">The sequence shown here is derived from an EMBL/GenBank/DDBJ whole genome shotgun (WGS) entry which is preliminary data.</text>
</comment>
<dbReference type="AlphaFoldDB" id="A0A9D5D2B6"/>
<dbReference type="Gene3D" id="3.60.10.10">
    <property type="entry name" value="Endonuclease/exonuclease/phosphatase"/>
    <property type="match status" value="1"/>
</dbReference>
<reference evidence="2" key="1">
    <citation type="submission" date="2021-03" db="EMBL/GenBank/DDBJ databases">
        <authorList>
            <person name="Li Z."/>
            <person name="Yang C."/>
        </authorList>
    </citation>
    <scope>NUCLEOTIDE SEQUENCE</scope>
    <source>
        <strain evidence="2">Dzin_1.0</strain>
        <tissue evidence="2">Leaf</tissue>
    </source>
</reference>
<dbReference type="PANTHER" id="PTHR33710:SF71">
    <property type="entry name" value="ENDONUCLEASE_EXONUCLEASE_PHOSPHATASE DOMAIN-CONTAINING PROTEIN"/>
    <property type="match status" value="1"/>
</dbReference>
<proteinExistence type="predicted"/>
<dbReference type="InterPro" id="IPR036691">
    <property type="entry name" value="Endo/exonu/phosph_ase_sf"/>
</dbReference>
<sequence length="300" mass="34785">MDSIKILCWNCRGSSNPRTTGRIRALMRELSPNIVCLVETRADEGRAKTICKKFSKAWEWAAIPANGMSGGIIIFWKHEMGLVTPLAHSRYVLHLIVSNEKPKEWILSVVYNSQHIQVQKSVWCALAGMSSLNLPWILTGDFNAILSTEEHRGGGFDHYSTKSKYFSEFISANQLFDLGYYGSPYTWCNKQNGLARRWARLDRYLANSSWISCFDSYYNKHLCRTLSDHSPMLLTARFFTSSKKKVFRFENYWFEHALCHQKVYKAWNFKTVTSPLHAFAHLTSRTRSILLDKKTFWHVC</sequence>
<evidence type="ECO:0000313" key="2">
    <source>
        <dbReference type="EMBL" id="KAJ0983259.1"/>
    </source>
</evidence>
<dbReference type="Proteomes" id="UP001085076">
    <property type="component" value="Miscellaneous, Linkage group lg02"/>
</dbReference>
<organism evidence="2 3">
    <name type="scientific">Dioscorea zingiberensis</name>
    <dbReference type="NCBI Taxonomy" id="325984"/>
    <lineage>
        <taxon>Eukaryota</taxon>
        <taxon>Viridiplantae</taxon>
        <taxon>Streptophyta</taxon>
        <taxon>Embryophyta</taxon>
        <taxon>Tracheophyta</taxon>
        <taxon>Spermatophyta</taxon>
        <taxon>Magnoliopsida</taxon>
        <taxon>Liliopsida</taxon>
        <taxon>Dioscoreales</taxon>
        <taxon>Dioscoreaceae</taxon>
        <taxon>Dioscorea</taxon>
    </lineage>
</organism>
<reference evidence="2" key="2">
    <citation type="journal article" date="2022" name="Hortic Res">
        <title>The genome of Dioscorea zingiberensis sheds light on the biosynthesis, origin and evolution of the medicinally important diosgenin saponins.</title>
        <authorList>
            <person name="Li Y."/>
            <person name="Tan C."/>
            <person name="Li Z."/>
            <person name="Guo J."/>
            <person name="Li S."/>
            <person name="Chen X."/>
            <person name="Wang C."/>
            <person name="Dai X."/>
            <person name="Yang H."/>
            <person name="Song W."/>
            <person name="Hou L."/>
            <person name="Xu J."/>
            <person name="Tong Z."/>
            <person name="Xu A."/>
            <person name="Yuan X."/>
            <person name="Wang W."/>
            <person name="Yang Q."/>
            <person name="Chen L."/>
            <person name="Sun Z."/>
            <person name="Wang K."/>
            <person name="Pan B."/>
            <person name="Chen J."/>
            <person name="Bao Y."/>
            <person name="Liu F."/>
            <person name="Qi X."/>
            <person name="Gang D.R."/>
            <person name="Wen J."/>
            <person name="Li J."/>
        </authorList>
    </citation>
    <scope>NUCLEOTIDE SEQUENCE</scope>
    <source>
        <strain evidence="2">Dzin_1.0</strain>
    </source>
</reference>
<dbReference type="InterPro" id="IPR005135">
    <property type="entry name" value="Endo/exonuclease/phosphatase"/>
</dbReference>
<accession>A0A9D5D2B6</accession>
<evidence type="ECO:0000313" key="3">
    <source>
        <dbReference type="Proteomes" id="UP001085076"/>
    </source>
</evidence>
<dbReference type="GO" id="GO:0003824">
    <property type="term" value="F:catalytic activity"/>
    <property type="evidence" value="ECO:0007669"/>
    <property type="project" value="InterPro"/>
</dbReference>
<gene>
    <name evidence="2" type="ORF">J5N97_011514</name>
</gene>
<protein>
    <recommendedName>
        <fullName evidence="1">Endonuclease/exonuclease/phosphatase domain-containing protein</fullName>
    </recommendedName>
</protein>
<dbReference type="Pfam" id="PF03372">
    <property type="entry name" value="Exo_endo_phos"/>
    <property type="match status" value="1"/>
</dbReference>
<feature type="domain" description="Endonuclease/exonuclease/phosphatase" evidence="1">
    <location>
        <begin position="8"/>
        <end position="229"/>
    </location>
</feature>
<dbReference type="SUPFAM" id="SSF56219">
    <property type="entry name" value="DNase I-like"/>
    <property type="match status" value="1"/>
</dbReference>
<evidence type="ECO:0000259" key="1">
    <source>
        <dbReference type="Pfam" id="PF03372"/>
    </source>
</evidence>
<dbReference type="PANTHER" id="PTHR33710">
    <property type="entry name" value="BNAC02G09200D PROTEIN"/>
    <property type="match status" value="1"/>
</dbReference>
<keyword evidence="3" id="KW-1185">Reference proteome</keyword>
<dbReference type="EMBL" id="JAGGNH010000002">
    <property type="protein sequence ID" value="KAJ0983259.1"/>
    <property type="molecule type" value="Genomic_DNA"/>
</dbReference>